<gene>
    <name evidence="3" type="ORF">UFOPK3267_03016</name>
</gene>
<dbReference type="AlphaFoldDB" id="A0A6J7C978"/>
<keyword evidence="1" id="KW-0808">Transferase</keyword>
<dbReference type="EMBL" id="CAFBIY010000266">
    <property type="protein sequence ID" value="CAB4853484.1"/>
    <property type="molecule type" value="Genomic_DNA"/>
</dbReference>
<dbReference type="Pfam" id="PF07831">
    <property type="entry name" value="PYNP_C"/>
    <property type="match status" value="1"/>
</dbReference>
<feature type="domain" description="Pyrimidine nucleoside phosphorylase C-terminal" evidence="2">
    <location>
        <begin position="10"/>
        <end position="84"/>
    </location>
</feature>
<evidence type="ECO:0000259" key="2">
    <source>
        <dbReference type="SMART" id="SM00941"/>
    </source>
</evidence>
<organism evidence="3">
    <name type="scientific">freshwater metagenome</name>
    <dbReference type="NCBI Taxonomy" id="449393"/>
    <lineage>
        <taxon>unclassified sequences</taxon>
        <taxon>metagenomes</taxon>
        <taxon>ecological metagenomes</taxon>
    </lineage>
</organism>
<evidence type="ECO:0000313" key="3">
    <source>
        <dbReference type="EMBL" id="CAB4853484.1"/>
    </source>
</evidence>
<dbReference type="InterPro" id="IPR036566">
    <property type="entry name" value="PYNP-like_C_sf"/>
</dbReference>
<dbReference type="GO" id="GO:0009032">
    <property type="term" value="F:thymidine phosphorylase activity"/>
    <property type="evidence" value="ECO:0007669"/>
    <property type="project" value="TreeGrafter"/>
</dbReference>
<accession>A0A6J7C978</accession>
<sequence>MAIHPERAGTVQRIDTRAVGMVVVALGGGRSRPQDAVDHAVGLTWLAGLGDHVGPDRPLGIVHARNDAQVQQATQLLRAAYHLTGKPATAQTPVLDRITA</sequence>
<dbReference type="SMART" id="SM00941">
    <property type="entry name" value="PYNP_C"/>
    <property type="match status" value="1"/>
</dbReference>
<dbReference type="Gene3D" id="3.90.1170.30">
    <property type="entry name" value="Pyrimidine nucleoside phosphorylase-like, C-terminal domain"/>
    <property type="match status" value="1"/>
</dbReference>
<reference evidence="3" key="1">
    <citation type="submission" date="2020-05" db="EMBL/GenBank/DDBJ databases">
        <authorList>
            <person name="Chiriac C."/>
            <person name="Salcher M."/>
            <person name="Ghai R."/>
            <person name="Kavagutti S V."/>
        </authorList>
    </citation>
    <scope>NUCLEOTIDE SEQUENCE</scope>
</reference>
<proteinExistence type="predicted"/>
<dbReference type="InterPro" id="IPR013102">
    <property type="entry name" value="PYNP_C"/>
</dbReference>
<protein>
    <submittedName>
        <fullName evidence="3">Unannotated protein</fullName>
    </submittedName>
</protein>
<dbReference type="InterPro" id="IPR000053">
    <property type="entry name" value="Thymidine/pyrmidine_PPase"/>
</dbReference>
<dbReference type="PANTHER" id="PTHR10515:SF0">
    <property type="entry name" value="THYMIDINE PHOSPHORYLASE"/>
    <property type="match status" value="1"/>
</dbReference>
<dbReference type="GO" id="GO:0006213">
    <property type="term" value="P:pyrimidine nucleoside metabolic process"/>
    <property type="evidence" value="ECO:0007669"/>
    <property type="project" value="InterPro"/>
</dbReference>
<dbReference type="SUPFAM" id="SSF54680">
    <property type="entry name" value="Pyrimidine nucleoside phosphorylase C-terminal domain"/>
    <property type="match status" value="1"/>
</dbReference>
<name>A0A6J7C978_9ZZZZ</name>
<dbReference type="GO" id="GO:0005829">
    <property type="term" value="C:cytosol"/>
    <property type="evidence" value="ECO:0007669"/>
    <property type="project" value="TreeGrafter"/>
</dbReference>
<dbReference type="GO" id="GO:0004645">
    <property type="term" value="F:1,4-alpha-oligoglucan phosphorylase activity"/>
    <property type="evidence" value="ECO:0007669"/>
    <property type="project" value="InterPro"/>
</dbReference>
<dbReference type="GO" id="GO:0006206">
    <property type="term" value="P:pyrimidine nucleobase metabolic process"/>
    <property type="evidence" value="ECO:0007669"/>
    <property type="project" value="InterPro"/>
</dbReference>
<dbReference type="PANTHER" id="PTHR10515">
    <property type="entry name" value="THYMIDINE PHOSPHORYLASE"/>
    <property type="match status" value="1"/>
</dbReference>
<evidence type="ECO:0000256" key="1">
    <source>
        <dbReference type="ARBA" id="ARBA00022679"/>
    </source>
</evidence>